<keyword evidence="2" id="KW-1185">Reference proteome</keyword>
<sequence length="108" mass="11988">MVFPGCASVVMIGKRADTAQAPLIQILAFIIFMKSNRGEVTYALQIGRRLIPPAQGVNFKSRANCAENLLPTIQWLKRVRYKADRTPPCRGRDKLGSPLLDVFTGMPD</sequence>
<comment type="caution">
    <text evidence="1">The sequence shown here is derived from an EMBL/GenBank/DDBJ whole genome shotgun (WGS) entry which is preliminary data.</text>
</comment>
<dbReference type="RefSeq" id="WP_285882333.1">
    <property type="nucleotide sequence ID" value="NZ_JARFYN010000040.1"/>
</dbReference>
<dbReference type="Proteomes" id="UP001172630">
    <property type="component" value="Unassembled WGS sequence"/>
</dbReference>
<name>A0ABT7KJU2_9HYPH</name>
<reference evidence="1" key="1">
    <citation type="submission" date="2023-06" db="EMBL/GenBank/DDBJ databases">
        <title>Phylogenetic Diversity of Rhizobium strains.</title>
        <authorList>
            <person name="Moura F.T."/>
            <person name="Helene L.C.F."/>
            <person name="Hungria M."/>
        </authorList>
    </citation>
    <scope>NUCLEOTIDE SEQUENCE</scope>
    <source>
        <strain evidence="1">CCGE524</strain>
    </source>
</reference>
<evidence type="ECO:0000313" key="2">
    <source>
        <dbReference type="Proteomes" id="UP001172630"/>
    </source>
</evidence>
<evidence type="ECO:0000313" key="1">
    <source>
        <dbReference type="EMBL" id="MDL2408886.1"/>
    </source>
</evidence>
<gene>
    <name evidence="1" type="ORF">PY650_25255</name>
</gene>
<organism evidence="1 2">
    <name type="scientific">Rhizobium calliandrae</name>
    <dbReference type="NCBI Taxonomy" id="1312182"/>
    <lineage>
        <taxon>Bacteria</taxon>
        <taxon>Pseudomonadati</taxon>
        <taxon>Pseudomonadota</taxon>
        <taxon>Alphaproteobacteria</taxon>
        <taxon>Hyphomicrobiales</taxon>
        <taxon>Rhizobiaceae</taxon>
        <taxon>Rhizobium/Agrobacterium group</taxon>
        <taxon>Rhizobium</taxon>
    </lineage>
</organism>
<proteinExistence type="predicted"/>
<accession>A0ABT7KJU2</accession>
<dbReference type="EMBL" id="JARFYN010000040">
    <property type="protein sequence ID" value="MDL2408886.1"/>
    <property type="molecule type" value="Genomic_DNA"/>
</dbReference>
<protein>
    <submittedName>
        <fullName evidence="1">Uncharacterized protein</fullName>
    </submittedName>
</protein>